<sequence>MKQFVKLISKNSLLLWWLTIFNHLTLMIYIYYRIPLDFSTDFSLQMLLLLIIALIVFSYICNIVTFRYSELKLWLLLMMFLISWQSIFNQGVASTLLHFFDILHPLNSFLLVYSSLSIIFLGEKIGEELLSVSFVLALITISSYLLSPSIFLFLSLFTSFFLNLVPLILLILYHKELKSKLKYQRRNLWILALILPLSYFFLYINTTGSGVMNLVWYLEILGILAFVHFKTIVSSLQKKVSELKLSYIKAFSHLFLLVMFLLVGIFIIFRLDLNTSFLVLNIMVTIVREFCSEELIRLFRSADMLDARDYVKVLFLKRNRMVKSLLANEDTEQQFSEFLHNEILQNVMAIKNFNQYSSNQAFGEQINLVTEELVQRIRERMDYYQPMVETDEQLDIQYQGLINRIFKRYHAENEVVTQFPAHFRLSSPYDKIAYRLVEELATNAVKYASGGTISLKIDVHDDAIFIISENDCLQTEKSLGYGLKNMSNKISVLGGQMQIFENNKRFRVEITLPIDKELCYENFVN</sequence>
<protein>
    <recommendedName>
        <fullName evidence="2">histidine kinase</fullName>
        <ecNumber evidence="2">2.7.13.3</ecNumber>
    </recommendedName>
</protein>
<comment type="catalytic activity">
    <reaction evidence="1">
        <text>ATP + protein L-histidine = ADP + protein N-phospho-L-histidine.</text>
        <dbReference type="EC" id="2.7.13.3"/>
    </reaction>
</comment>
<dbReference type="GO" id="GO:0000160">
    <property type="term" value="P:phosphorelay signal transduction system"/>
    <property type="evidence" value="ECO:0007669"/>
    <property type="project" value="UniProtKB-KW"/>
</dbReference>
<keyword evidence="6" id="KW-0812">Transmembrane</keyword>
<feature type="transmembrane region" description="Helical" evidence="6">
    <location>
        <begin position="102"/>
        <end position="122"/>
    </location>
</feature>
<accession>A0A109QPC1</accession>
<keyword evidence="5" id="KW-0902">Two-component regulatory system</keyword>
<feature type="transmembrane region" description="Helical" evidence="6">
    <location>
        <begin position="250"/>
        <end position="269"/>
    </location>
</feature>
<name>A0A109QPC1_STREE</name>
<evidence type="ECO:0000256" key="1">
    <source>
        <dbReference type="ARBA" id="ARBA00000085"/>
    </source>
</evidence>
<keyword evidence="3" id="KW-0808">Transferase</keyword>
<evidence type="ECO:0000256" key="6">
    <source>
        <dbReference type="SAM" id="Phobius"/>
    </source>
</evidence>
<dbReference type="InterPro" id="IPR050482">
    <property type="entry name" value="Sensor_HK_TwoCompSys"/>
</dbReference>
<dbReference type="PANTHER" id="PTHR24421:SF10">
    <property type="entry name" value="NITRATE_NITRITE SENSOR PROTEIN NARQ"/>
    <property type="match status" value="1"/>
</dbReference>
<feature type="transmembrane region" description="Helical" evidence="6">
    <location>
        <begin position="186"/>
        <end position="204"/>
    </location>
</feature>
<evidence type="ECO:0000256" key="3">
    <source>
        <dbReference type="ARBA" id="ARBA00022679"/>
    </source>
</evidence>
<feature type="transmembrane region" description="Helical" evidence="6">
    <location>
        <begin position="73"/>
        <end position="96"/>
    </location>
</feature>
<evidence type="ECO:0000256" key="2">
    <source>
        <dbReference type="ARBA" id="ARBA00012438"/>
    </source>
</evidence>
<proteinExistence type="predicted"/>
<dbReference type="PANTHER" id="PTHR24421">
    <property type="entry name" value="NITRATE/NITRITE SENSOR PROTEIN NARX-RELATED"/>
    <property type="match status" value="1"/>
</dbReference>
<feature type="transmembrane region" description="Helical" evidence="6">
    <location>
        <begin position="12"/>
        <end position="32"/>
    </location>
</feature>
<reference evidence="7" key="1">
    <citation type="journal article" date="2016" name="MBio">
        <title>Characterization of a Multi-peptide Lantibiotic Locus in Streptococcus pneumoniae.</title>
        <authorList>
            <person name="Maricic N."/>
            <person name="Anderson E.A."/>
            <person name="Opipari A.E."/>
            <person name="Yu E.A."/>
            <person name="Dawid S."/>
        </authorList>
    </citation>
    <scope>NUCLEOTIDE SEQUENCE</scope>
    <source>
        <strain evidence="7">P174</strain>
    </source>
</reference>
<dbReference type="SUPFAM" id="SSF55874">
    <property type="entry name" value="ATPase domain of HSP90 chaperone/DNA topoisomerase II/histidine kinase"/>
    <property type="match status" value="1"/>
</dbReference>
<evidence type="ECO:0000256" key="4">
    <source>
        <dbReference type="ARBA" id="ARBA00022777"/>
    </source>
</evidence>
<keyword evidence="4" id="KW-0418">Kinase</keyword>
<keyword evidence="6" id="KW-0472">Membrane</keyword>
<feature type="transmembrane region" description="Helical" evidence="6">
    <location>
        <begin position="129"/>
        <end position="146"/>
    </location>
</feature>
<dbReference type="EMBL" id="KT630265">
    <property type="protein sequence ID" value="AMB48464.1"/>
    <property type="molecule type" value="Genomic_DNA"/>
</dbReference>
<evidence type="ECO:0000313" key="7">
    <source>
        <dbReference type="EMBL" id="AMB48464.1"/>
    </source>
</evidence>
<dbReference type="GO" id="GO:0004673">
    <property type="term" value="F:protein histidine kinase activity"/>
    <property type="evidence" value="ECO:0007669"/>
    <property type="project" value="UniProtKB-EC"/>
</dbReference>
<dbReference type="InterPro" id="IPR036890">
    <property type="entry name" value="HATPase_C_sf"/>
</dbReference>
<dbReference type="AlphaFoldDB" id="A0A109QPC1"/>
<feature type="transmembrane region" description="Helical" evidence="6">
    <location>
        <begin position="210"/>
        <end position="229"/>
    </location>
</feature>
<organism evidence="7">
    <name type="scientific">Streptococcus pneumoniae</name>
    <dbReference type="NCBI Taxonomy" id="1313"/>
    <lineage>
        <taxon>Bacteria</taxon>
        <taxon>Bacillati</taxon>
        <taxon>Bacillota</taxon>
        <taxon>Bacilli</taxon>
        <taxon>Lactobacillales</taxon>
        <taxon>Streptococcaceae</taxon>
        <taxon>Streptococcus</taxon>
    </lineage>
</organism>
<keyword evidence="6" id="KW-1133">Transmembrane helix</keyword>
<dbReference type="Gene3D" id="3.30.565.10">
    <property type="entry name" value="Histidine kinase-like ATPase, C-terminal domain"/>
    <property type="match status" value="1"/>
</dbReference>
<feature type="transmembrane region" description="Helical" evidence="6">
    <location>
        <begin position="152"/>
        <end position="174"/>
    </location>
</feature>
<dbReference type="EC" id="2.7.13.3" evidence="2"/>
<evidence type="ECO:0000256" key="5">
    <source>
        <dbReference type="ARBA" id="ARBA00023012"/>
    </source>
</evidence>
<feature type="transmembrane region" description="Helical" evidence="6">
    <location>
        <begin position="44"/>
        <end position="66"/>
    </location>
</feature>